<evidence type="ECO:0000259" key="2">
    <source>
        <dbReference type="Pfam" id="PF16020"/>
    </source>
</evidence>
<dbReference type="EMBL" id="JAHIBW010000009">
    <property type="protein sequence ID" value="KAG7307813.1"/>
    <property type="molecule type" value="Genomic_DNA"/>
</dbReference>
<proteinExistence type="predicted"/>
<dbReference type="PANTHER" id="PTHR22133:SF2">
    <property type="entry name" value="AT01821P-RELATED"/>
    <property type="match status" value="1"/>
</dbReference>
<reference evidence="3 4" key="1">
    <citation type="submission" date="2021-06" db="EMBL/GenBank/DDBJ databases">
        <title>A haploid diamondback moth (Plutella xylostella L.) genome assembly resolves 31 chromosomes and identifies a diamide resistance mutation.</title>
        <authorList>
            <person name="Ward C.M."/>
            <person name="Perry K.D."/>
            <person name="Baker G."/>
            <person name="Powis K."/>
            <person name="Heckel D.G."/>
            <person name="Baxter S.W."/>
        </authorList>
    </citation>
    <scope>NUCLEOTIDE SEQUENCE [LARGE SCALE GENOMIC DNA]</scope>
    <source>
        <strain evidence="3 4">LV</strain>
        <tissue evidence="3">Single pupa</tissue>
    </source>
</reference>
<dbReference type="Proteomes" id="UP000823941">
    <property type="component" value="Chromosome 9"/>
</dbReference>
<dbReference type="Pfam" id="PF16020">
    <property type="entry name" value="Deltameth_res"/>
    <property type="match status" value="1"/>
</dbReference>
<evidence type="ECO:0000313" key="3">
    <source>
        <dbReference type="EMBL" id="KAG7307813.1"/>
    </source>
</evidence>
<name>A0ABQ7QS27_PLUXY</name>
<keyword evidence="1" id="KW-1133">Transmembrane helix</keyword>
<gene>
    <name evidence="3" type="ORF">JYU34_006411</name>
</gene>
<keyword evidence="1" id="KW-0472">Membrane</keyword>
<feature type="transmembrane region" description="Helical" evidence="1">
    <location>
        <begin position="62"/>
        <end position="80"/>
    </location>
</feature>
<sequence length="107" mass="12280">MRQRIISLNKNVATFSHARKYASKAPATKGKVHCDAHMNELPIPCGPWEEYYSERQSFYNKWLAVGVIWWLFSLGMVVYTDSVFLNWSPPSHPAAPSNMADECEDEE</sequence>
<comment type="caution">
    <text evidence="3">The sequence shown here is derived from an EMBL/GenBank/DDBJ whole genome shotgun (WGS) entry which is preliminary data.</text>
</comment>
<keyword evidence="4" id="KW-1185">Reference proteome</keyword>
<evidence type="ECO:0000256" key="1">
    <source>
        <dbReference type="SAM" id="Phobius"/>
    </source>
</evidence>
<dbReference type="InterPro" id="IPR031973">
    <property type="entry name" value="Deltameth_res_prag01"/>
</dbReference>
<evidence type="ECO:0000313" key="4">
    <source>
        <dbReference type="Proteomes" id="UP000823941"/>
    </source>
</evidence>
<protein>
    <recommendedName>
        <fullName evidence="2">Deltamethrin resistance protein prag01 domain-containing protein</fullName>
    </recommendedName>
</protein>
<keyword evidence="1" id="KW-0812">Transmembrane</keyword>
<feature type="domain" description="Deltamethrin resistance protein prag01" evidence="2">
    <location>
        <begin position="39"/>
        <end position="90"/>
    </location>
</feature>
<organism evidence="3 4">
    <name type="scientific">Plutella xylostella</name>
    <name type="common">Diamondback moth</name>
    <name type="synonym">Plutella maculipennis</name>
    <dbReference type="NCBI Taxonomy" id="51655"/>
    <lineage>
        <taxon>Eukaryota</taxon>
        <taxon>Metazoa</taxon>
        <taxon>Ecdysozoa</taxon>
        <taxon>Arthropoda</taxon>
        <taxon>Hexapoda</taxon>
        <taxon>Insecta</taxon>
        <taxon>Pterygota</taxon>
        <taxon>Neoptera</taxon>
        <taxon>Endopterygota</taxon>
        <taxon>Lepidoptera</taxon>
        <taxon>Glossata</taxon>
        <taxon>Ditrysia</taxon>
        <taxon>Yponomeutoidea</taxon>
        <taxon>Plutellidae</taxon>
        <taxon>Plutella</taxon>
    </lineage>
</organism>
<dbReference type="PANTHER" id="PTHR22133">
    <property type="entry name" value="AT01821P-RELATED"/>
    <property type="match status" value="1"/>
</dbReference>
<accession>A0ABQ7QS27</accession>